<evidence type="ECO:0000259" key="4">
    <source>
        <dbReference type="PROSITE" id="PS51829"/>
    </source>
</evidence>
<keyword evidence="2" id="KW-0378">Hydrolase</keyword>
<dbReference type="GO" id="GO:0004252">
    <property type="term" value="F:serine-type endopeptidase activity"/>
    <property type="evidence" value="ECO:0007669"/>
    <property type="project" value="InterPro"/>
</dbReference>
<feature type="domain" description="P/Homo B" evidence="4">
    <location>
        <begin position="585"/>
        <end position="723"/>
    </location>
</feature>
<evidence type="ECO:0000313" key="6">
    <source>
        <dbReference type="Proteomes" id="UP000323583"/>
    </source>
</evidence>
<dbReference type="InterPro" id="IPR002884">
    <property type="entry name" value="P_dom"/>
</dbReference>
<sequence>MKSTLTLIIASLLAPLASAAQWDYPATSDKVLNEAQALAFVEKYYPQVGQPALRYRKTSLLGTHYNFDLTQNGEVQAQKTVVISTDKQGNVTRVFKSLNNTVLVNGVPSVAAELVAPQRLTALQPPELTTEGMINVEVSIVDPDLRTMDGLAAPATPWATIEDYPNPAQYVRTEVSLLQSGGRYYLANERVKMVDAQAILEKEANSSAYVDSGVALVPADSVIMSWSSIAELQAVKMEDNGFKQVMAFAHLDNSLRYLNSLGYDLFNKADGSGIEPVLFDAAALSTNNSSYYVGPNVILFGEGVSPDALDADIIWHELGHAIHYHMVPDWAYGHTGALGEGFGDYWAGAHSYRNQYEQGKAFEIDTLFNWDGYFGTTISTRSLANLAARYYSAGDYRAHEREAGHLGDELWSTPLFQSLKQAVELYGVSAFDEFNTVVLESMFGVGRGVLMHDLAQNMLYVANALYPDKDYKQILQRNLQHHGLLQAPFQAAFAKQYLDPLATQNLYVNATERSATTQATVVMAGQTHTFSQDNLANVVWRLPAPTDYQCGVATAVNVDFSYQYAHFLGQQTWQAELPVVFGLPKMAQTFTTLNSTLRDAQLSSDGKLASGFKSYNFFVEGAERTVGDDFALRVKLSHSNMQDLRITLISPQGTRVEILNNQTTPVAQLDDYWVLVHQKALQVLRGERLDGNWRLEILDNVVGNVGTLHFWGVGEVSRYTCDKEVKDQTSNTNSEEEEVAAGSGSLTLGLLLLLSAFSRRRWANKGTQS</sequence>
<dbReference type="InterPro" id="IPR008979">
    <property type="entry name" value="Galactose-bd-like_sf"/>
</dbReference>
<keyword evidence="3" id="KW-0732">Signal</keyword>
<dbReference type="RefSeq" id="WP_000843263.1">
    <property type="nucleotide sequence ID" value="NZ_JACYRS010000007.1"/>
</dbReference>
<organism evidence="5 6">
    <name type="scientific">Vibrio cholerae</name>
    <dbReference type="NCBI Taxonomy" id="666"/>
    <lineage>
        <taxon>Bacteria</taxon>
        <taxon>Pseudomonadati</taxon>
        <taxon>Pseudomonadota</taxon>
        <taxon>Gammaproteobacteria</taxon>
        <taxon>Vibrionales</taxon>
        <taxon>Vibrionaceae</taxon>
        <taxon>Vibrio</taxon>
    </lineage>
</organism>
<gene>
    <name evidence="5" type="ORF">FXE67_08625</name>
</gene>
<keyword evidence="1" id="KW-0645">Protease</keyword>
<dbReference type="GO" id="GO:0006508">
    <property type="term" value="P:proteolysis"/>
    <property type="evidence" value="ECO:0007669"/>
    <property type="project" value="UniProtKB-KW"/>
</dbReference>
<feature type="signal peptide" evidence="3">
    <location>
        <begin position="1"/>
        <end position="19"/>
    </location>
</feature>
<dbReference type="Pfam" id="PF01483">
    <property type="entry name" value="P_proprotein"/>
    <property type="match status" value="1"/>
</dbReference>
<dbReference type="SUPFAM" id="SSF49785">
    <property type="entry name" value="Galactose-binding domain-like"/>
    <property type="match status" value="1"/>
</dbReference>
<evidence type="ECO:0000313" key="5">
    <source>
        <dbReference type="EMBL" id="TXY92046.1"/>
    </source>
</evidence>
<feature type="chain" id="PRO_5032776941" evidence="3">
    <location>
        <begin position="20"/>
        <end position="769"/>
    </location>
</feature>
<evidence type="ECO:0000256" key="3">
    <source>
        <dbReference type="SAM" id="SignalP"/>
    </source>
</evidence>
<dbReference type="Proteomes" id="UP000323583">
    <property type="component" value="Unassembled WGS sequence"/>
</dbReference>
<comment type="caution">
    <text evidence="5">The sequence shown here is derived from an EMBL/GenBank/DDBJ whole genome shotgun (WGS) entry which is preliminary data.</text>
</comment>
<proteinExistence type="predicted"/>
<dbReference type="AlphaFoldDB" id="A0A5C9SXJ4"/>
<dbReference type="EMBL" id="VSGZ01000035">
    <property type="protein sequence ID" value="TXY92046.1"/>
    <property type="molecule type" value="Genomic_DNA"/>
</dbReference>
<accession>A0A5C9SXJ4</accession>
<dbReference type="SUPFAM" id="SSF55486">
    <property type="entry name" value="Metalloproteases ('zincins'), catalytic domain"/>
    <property type="match status" value="1"/>
</dbReference>
<evidence type="ECO:0000256" key="2">
    <source>
        <dbReference type="ARBA" id="ARBA00022801"/>
    </source>
</evidence>
<reference evidence="5 6" key="1">
    <citation type="submission" date="2019-06" db="EMBL/GenBank/DDBJ databases">
        <title>Vibrio cholerae phylogeny based on whole-genome sequencing reveals genetic diversity and population strucutre.</title>
        <authorList>
            <person name="Zhiqiu Y."/>
            <person name="Bin L."/>
            <person name="Lingyan J."/>
        </authorList>
    </citation>
    <scope>NUCLEOTIDE SEQUENCE [LARGE SCALE GENOMIC DNA]</scope>
    <source>
        <strain evidence="5 6">N2768</strain>
    </source>
</reference>
<evidence type="ECO:0000256" key="1">
    <source>
        <dbReference type="ARBA" id="ARBA00022670"/>
    </source>
</evidence>
<dbReference type="Gene3D" id="2.60.120.260">
    <property type="entry name" value="Galactose-binding domain-like"/>
    <property type="match status" value="1"/>
</dbReference>
<protein>
    <submittedName>
        <fullName evidence="5">Proconvertase P-domain protein</fullName>
    </submittedName>
</protein>
<name>A0A5C9SXJ4_VIBCL</name>
<dbReference type="PROSITE" id="PS51829">
    <property type="entry name" value="P_HOMO_B"/>
    <property type="match status" value="1"/>
</dbReference>